<evidence type="ECO:0000256" key="1">
    <source>
        <dbReference type="SAM" id="MobiDB-lite"/>
    </source>
</evidence>
<proteinExistence type="predicted"/>
<keyword evidence="3" id="KW-1185">Reference proteome</keyword>
<name>A0A1G6WU90_9PROT</name>
<sequence>MFPFFPFGPVPPFPFLFPFGGFPWTPRTADTEDEASAAGAAPFPGLPPSLMTMAMMPAMAPFALGSRMARIAEDARHVALHVKDSLDRDEGPVHVMVGDPNGPMGLAIGLTFLKRGQAPQLRDANGPGPARVESMVDVTPSAADADG</sequence>
<feature type="region of interest" description="Disordered" evidence="1">
    <location>
        <begin position="119"/>
        <end position="147"/>
    </location>
</feature>
<gene>
    <name evidence="2" type="ORF">SAMN05421720_101272</name>
</gene>
<dbReference type="EMBL" id="FNAP01000001">
    <property type="protein sequence ID" value="SDD69452.1"/>
    <property type="molecule type" value="Genomic_DNA"/>
</dbReference>
<dbReference type="OrthoDB" id="9963189at2"/>
<protein>
    <submittedName>
        <fullName evidence="2">Uncharacterized protein</fullName>
    </submittedName>
</protein>
<reference evidence="2 3" key="1">
    <citation type="submission" date="2016-10" db="EMBL/GenBank/DDBJ databases">
        <authorList>
            <person name="de Groot N.N."/>
        </authorList>
    </citation>
    <scope>NUCLEOTIDE SEQUENCE [LARGE SCALE GENOMIC DNA]</scope>
    <source>
        <strain evidence="2 3">ATCC 700224</strain>
    </source>
</reference>
<dbReference type="RefSeq" id="WP_092780953.1">
    <property type="nucleotide sequence ID" value="NZ_FNAP01000001.1"/>
</dbReference>
<dbReference type="AlphaFoldDB" id="A0A1G6WU90"/>
<evidence type="ECO:0000313" key="2">
    <source>
        <dbReference type="EMBL" id="SDD69452.1"/>
    </source>
</evidence>
<dbReference type="Proteomes" id="UP000199412">
    <property type="component" value="Unassembled WGS sequence"/>
</dbReference>
<accession>A0A1G6WU90</accession>
<evidence type="ECO:0000313" key="3">
    <source>
        <dbReference type="Proteomes" id="UP000199412"/>
    </source>
</evidence>
<organism evidence="2 3">
    <name type="scientific">Rhodospira trueperi</name>
    <dbReference type="NCBI Taxonomy" id="69960"/>
    <lineage>
        <taxon>Bacteria</taxon>
        <taxon>Pseudomonadati</taxon>
        <taxon>Pseudomonadota</taxon>
        <taxon>Alphaproteobacteria</taxon>
        <taxon>Rhodospirillales</taxon>
        <taxon>Rhodospirillaceae</taxon>
        <taxon>Rhodospira</taxon>
    </lineage>
</organism>